<evidence type="ECO:0000259" key="2">
    <source>
        <dbReference type="PROSITE" id="PS50887"/>
    </source>
</evidence>
<dbReference type="PROSITE" id="PS50887">
    <property type="entry name" value="GGDEF"/>
    <property type="match status" value="1"/>
</dbReference>
<comment type="caution">
    <text evidence="3">The sequence shown here is derived from an EMBL/GenBank/DDBJ whole genome shotgun (WGS) entry which is preliminary data.</text>
</comment>
<dbReference type="GeneID" id="97206903"/>
<dbReference type="RefSeq" id="WP_117558060.1">
    <property type="nucleotide sequence ID" value="NZ_BAABZL010000001.1"/>
</dbReference>
<dbReference type="InterPro" id="IPR029787">
    <property type="entry name" value="Nucleotide_cyclase"/>
</dbReference>
<dbReference type="Pfam" id="PF00990">
    <property type="entry name" value="GGDEF"/>
    <property type="match status" value="1"/>
</dbReference>
<name>A0AAX1SLR9_9FIRM</name>
<dbReference type="PANTHER" id="PTHR46663">
    <property type="entry name" value="DIGUANYLATE CYCLASE DGCT-RELATED"/>
    <property type="match status" value="1"/>
</dbReference>
<dbReference type="EMBL" id="JAAITT010000014">
    <property type="protein sequence ID" value="NSJ49347.1"/>
    <property type="molecule type" value="Genomic_DNA"/>
</dbReference>
<dbReference type="SUPFAM" id="SSF55073">
    <property type="entry name" value="Nucleotide cyclase"/>
    <property type="match status" value="1"/>
</dbReference>
<dbReference type="SUPFAM" id="SSF55785">
    <property type="entry name" value="PYP-like sensor domain (PAS domain)"/>
    <property type="match status" value="1"/>
</dbReference>
<feature type="domain" description="GGDEF" evidence="2">
    <location>
        <begin position="318"/>
        <end position="451"/>
    </location>
</feature>
<dbReference type="InterPro" id="IPR035965">
    <property type="entry name" value="PAS-like_dom_sf"/>
</dbReference>
<dbReference type="NCBIfam" id="TIGR00254">
    <property type="entry name" value="GGDEF"/>
    <property type="match status" value="1"/>
</dbReference>
<feature type="coiled-coil region" evidence="1">
    <location>
        <begin position="266"/>
        <end position="293"/>
    </location>
</feature>
<dbReference type="PANTHER" id="PTHR46663:SF4">
    <property type="entry name" value="DIGUANYLATE CYCLASE DGCT-RELATED"/>
    <property type="match status" value="1"/>
</dbReference>
<dbReference type="InterPro" id="IPR000160">
    <property type="entry name" value="GGDEF_dom"/>
</dbReference>
<dbReference type="Gene3D" id="3.30.70.270">
    <property type="match status" value="1"/>
</dbReference>
<keyword evidence="5" id="KW-1185">Reference proteome</keyword>
<keyword evidence="1" id="KW-0175">Coiled coil</keyword>
<dbReference type="AlphaFoldDB" id="A0AAX1SLR9"/>
<dbReference type="EMBL" id="JAKNGE010000013">
    <property type="protein sequence ID" value="MCG4746224.1"/>
    <property type="molecule type" value="Genomic_DNA"/>
</dbReference>
<accession>A0AAX1SLR9</accession>
<reference evidence="3" key="3">
    <citation type="submission" date="2022-01" db="EMBL/GenBank/DDBJ databases">
        <title>Collection of gut derived symbiotic bacterial strains cultured from healthy donors.</title>
        <authorList>
            <person name="Lin H."/>
            <person name="Kohout C."/>
            <person name="Waligurski E."/>
            <person name="Pamer E.G."/>
        </authorList>
    </citation>
    <scope>NUCLEOTIDE SEQUENCE</scope>
    <source>
        <strain evidence="3">DFI.6.55</strain>
    </source>
</reference>
<dbReference type="Proteomes" id="UP000669239">
    <property type="component" value="Unassembled WGS sequence"/>
</dbReference>
<dbReference type="SMART" id="SM00267">
    <property type="entry name" value="GGDEF"/>
    <property type="match status" value="1"/>
</dbReference>
<dbReference type="CDD" id="cd01949">
    <property type="entry name" value="GGDEF"/>
    <property type="match status" value="1"/>
</dbReference>
<evidence type="ECO:0000313" key="6">
    <source>
        <dbReference type="Proteomes" id="UP001299608"/>
    </source>
</evidence>
<evidence type="ECO:0000313" key="5">
    <source>
        <dbReference type="Proteomes" id="UP000669239"/>
    </source>
</evidence>
<evidence type="ECO:0000313" key="3">
    <source>
        <dbReference type="EMBL" id="MCG4746224.1"/>
    </source>
</evidence>
<sequence>MDGNSDNGKSDGRIVMDAKREKECAAFLSGIFDELMEFSIGTGQCRGIFYTEGGCRLSVNQSIEDFSTFARENIHPEEYRDFLGIFNREHMRRVMEEGKPMRHEFRCRDMDRNYIWIRTLLIPEPGRDDTVLCYVSGLGDGNGENYLLRQIVDRYVYRNCDYLICLDADKDSYTMFKRNEGSALLPRESSGSYSQMVHTCVMSYVVPEDREMVAREMEIKHVLSVLDKEGEHVLTYGVKDPEKGYLRKRFQYVYYDRPGRIVFLLRNDITEEYQEQCRQKERLRDALKNARVDSLTGLYNRQAISREISRFLESPTCTRAVLLFMDLDDFKRINDTMGHRSGDYALRCVADLFRHTLRATDMVGRIGGDEFVALLTGISAKEGGVECAKRLCEAVGSMEDPNLGGLRLSCSIGGAICPKDGTDYDTLFVKADTAAYEAKRLGKNRYVFYTPGLELKNGYCTSSMS</sequence>
<evidence type="ECO:0000256" key="1">
    <source>
        <dbReference type="SAM" id="Coils"/>
    </source>
</evidence>
<proteinExistence type="predicted"/>
<dbReference type="InterPro" id="IPR043128">
    <property type="entry name" value="Rev_trsase/Diguanyl_cyclase"/>
</dbReference>
<protein>
    <submittedName>
        <fullName evidence="3">Sensor domain-containing diguanylate cyclase</fullName>
    </submittedName>
</protein>
<gene>
    <name evidence="4" type="ORF">G5B36_11600</name>
    <name evidence="3" type="ORF">L0N08_12425</name>
</gene>
<dbReference type="Proteomes" id="UP001299608">
    <property type="component" value="Unassembled WGS sequence"/>
</dbReference>
<reference evidence="4" key="2">
    <citation type="submission" date="2020-02" db="EMBL/GenBank/DDBJ databases">
        <authorList>
            <person name="Littmann E."/>
            <person name="Sorbara M."/>
        </authorList>
    </citation>
    <scope>NUCLEOTIDE SEQUENCE</scope>
    <source>
        <strain evidence="4">MSK.1.17</strain>
    </source>
</reference>
<reference evidence="4 5" key="1">
    <citation type="journal article" date="2020" name="Cell Host Microbe">
        <title>Functional and Genomic Variation between Human-Derived Isolates of Lachnospiraceae Reveals Inter- and Intra-Species Diversity.</title>
        <authorList>
            <person name="Sorbara M.T."/>
            <person name="Littmann E.R."/>
            <person name="Fontana E."/>
            <person name="Moody T.U."/>
            <person name="Kohout C.E."/>
            <person name="Gjonbalaj M."/>
            <person name="Eaton V."/>
            <person name="Seok R."/>
            <person name="Leiner I.M."/>
            <person name="Pamer E.G."/>
        </authorList>
    </citation>
    <scope>NUCLEOTIDE SEQUENCE [LARGE SCALE GENOMIC DNA]</scope>
    <source>
        <strain evidence="4 5">MSK.1.17</strain>
    </source>
</reference>
<organism evidence="3 6">
    <name type="scientific">Enterocloster aldenensis</name>
    <dbReference type="NCBI Taxonomy" id="358742"/>
    <lineage>
        <taxon>Bacteria</taxon>
        <taxon>Bacillati</taxon>
        <taxon>Bacillota</taxon>
        <taxon>Clostridia</taxon>
        <taxon>Lachnospirales</taxon>
        <taxon>Lachnospiraceae</taxon>
        <taxon>Enterocloster</taxon>
    </lineage>
</organism>
<evidence type="ECO:0000313" key="4">
    <source>
        <dbReference type="EMBL" id="NSJ49347.1"/>
    </source>
</evidence>
<dbReference type="InterPro" id="IPR052163">
    <property type="entry name" value="DGC-Regulatory_Protein"/>
</dbReference>